<protein>
    <submittedName>
        <fullName evidence="1">Uncharacterized protein</fullName>
    </submittedName>
</protein>
<reference evidence="1" key="1">
    <citation type="submission" date="2023-03" db="EMBL/GenBank/DDBJ databases">
        <title>Massive genome expansion in bonnet fungi (Mycena s.s.) driven by repeated elements and novel gene families across ecological guilds.</title>
        <authorList>
            <consortium name="Lawrence Berkeley National Laboratory"/>
            <person name="Harder C.B."/>
            <person name="Miyauchi S."/>
            <person name="Viragh M."/>
            <person name="Kuo A."/>
            <person name="Thoen E."/>
            <person name="Andreopoulos B."/>
            <person name="Lu D."/>
            <person name="Skrede I."/>
            <person name="Drula E."/>
            <person name="Henrissat B."/>
            <person name="Morin E."/>
            <person name="Kohler A."/>
            <person name="Barry K."/>
            <person name="LaButti K."/>
            <person name="Morin E."/>
            <person name="Salamov A."/>
            <person name="Lipzen A."/>
            <person name="Mereny Z."/>
            <person name="Hegedus B."/>
            <person name="Baldrian P."/>
            <person name="Stursova M."/>
            <person name="Weitz H."/>
            <person name="Taylor A."/>
            <person name="Grigoriev I.V."/>
            <person name="Nagy L.G."/>
            <person name="Martin F."/>
            <person name="Kauserud H."/>
        </authorList>
    </citation>
    <scope>NUCLEOTIDE SEQUENCE</scope>
    <source>
        <strain evidence="1">CBHHK182m</strain>
    </source>
</reference>
<proteinExistence type="predicted"/>
<evidence type="ECO:0000313" key="1">
    <source>
        <dbReference type="EMBL" id="KAJ7740841.1"/>
    </source>
</evidence>
<accession>A0AAD7IDU4</accession>
<organism evidence="1 2">
    <name type="scientific">Mycena metata</name>
    <dbReference type="NCBI Taxonomy" id="1033252"/>
    <lineage>
        <taxon>Eukaryota</taxon>
        <taxon>Fungi</taxon>
        <taxon>Dikarya</taxon>
        <taxon>Basidiomycota</taxon>
        <taxon>Agaricomycotina</taxon>
        <taxon>Agaricomycetes</taxon>
        <taxon>Agaricomycetidae</taxon>
        <taxon>Agaricales</taxon>
        <taxon>Marasmiineae</taxon>
        <taxon>Mycenaceae</taxon>
        <taxon>Mycena</taxon>
    </lineage>
</organism>
<dbReference type="EMBL" id="JARKIB010000101">
    <property type="protein sequence ID" value="KAJ7740841.1"/>
    <property type="molecule type" value="Genomic_DNA"/>
</dbReference>
<name>A0AAD7IDU4_9AGAR</name>
<comment type="caution">
    <text evidence="1">The sequence shown here is derived from an EMBL/GenBank/DDBJ whole genome shotgun (WGS) entry which is preliminary data.</text>
</comment>
<sequence>MVRHVVRLPLDYVFRFGSAALSSTTLLLLCHRVELILPVRTLLHGPLRRPCANIGYGAVVHSLALGSGSSSPPKLGSPSARRRMMRTVSIEIEAVREVEAMRGRGGDIRGRRGFIELPPFSLFQHAEPGAMEMVRSYRSVHERHLHQVLRVVLASNGWGIECLISGYHV</sequence>
<gene>
    <name evidence="1" type="ORF">B0H16DRAFT_1890699</name>
</gene>
<keyword evidence="2" id="KW-1185">Reference proteome</keyword>
<evidence type="ECO:0000313" key="2">
    <source>
        <dbReference type="Proteomes" id="UP001215598"/>
    </source>
</evidence>
<dbReference type="Proteomes" id="UP001215598">
    <property type="component" value="Unassembled WGS sequence"/>
</dbReference>
<dbReference type="AlphaFoldDB" id="A0AAD7IDU4"/>